<dbReference type="EMBL" id="HBNS01005728">
    <property type="protein sequence ID" value="CAE4587481.1"/>
    <property type="molecule type" value="Transcribed_RNA"/>
</dbReference>
<gene>
    <name evidence="5" type="ORF">DBRI00130_LOCUS4664</name>
</gene>
<feature type="region of interest" description="Disordered" evidence="3">
    <location>
        <begin position="68"/>
        <end position="109"/>
    </location>
</feature>
<proteinExistence type="predicted"/>
<evidence type="ECO:0000313" key="5">
    <source>
        <dbReference type="EMBL" id="CAE4587481.1"/>
    </source>
</evidence>
<reference evidence="5" key="1">
    <citation type="submission" date="2021-01" db="EMBL/GenBank/DDBJ databases">
        <authorList>
            <person name="Corre E."/>
            <person name="Pelletier E."/>
            <person name="Niang G."/>
            <person name="Scheremetjew M."/>
            <person name="Finn R."/>
            <person name="Kale V."/>
            <person name="Holt S."/>
            <person name="Cochrane G."/>
            <person name="Meng A."/>
            <person name="Brown T."/>
            <person name="Cohen L."/>
        </authorList>
    </citation>
    <scope>NUCLEOTIDE SEQUENCE</scope>
    <source>
        <strain evidence="5">GSO104</strain>
    </source>
</reference>
<protein>
    <recommendedName>
        <fullName evidence="4">HMG box domain-containing protein</fullName>
    </recommendedName>
</protein>
<dbReference type="SUPFAM" id="SSF47095">
    <property type="entry name" value="HMG-box"/>
    <property type="match status" value="1"/>
</dbReference>
<dbReference type="InterPro" id="IPR009071">
    <property type="entry name" value="HMG_box_dom"/>
</dbReference>
<feature type="DNA-binding region" description="HMG box" evidence="2">
    <location>
        <begin position="109"/>
        <end position="211"/>
    </location>
</feature>
<feature type="compositionally biased region" description="Basic residues" evidence="3">
    <location>
        <begin position="85"/>
        <end position="109"/>
    </location>
</feature>
<organism evidence="5">
    <name type="scientific">Ditylum brightwellii</name>
    <dbReference type="NCBI Taxonomy" id="49249"/>
    <lineage>
        <taxon>Eukaryota</taxon>
        <taxon>Sar</taxon>
        <taxon>Stramenopiles</taxon>
        <taxon>Ochrophyta</taxon>
        <taxon>Bacillariophyta</taxon>
        <taxon>Mediophyceae</taxon>
        <taxon>Lithodesmiophycidae</taxon>
        <taxon>Lithodesmiales</taxon>
        <taxon>Lithodesmiaceae</taxon>
        <taxon>Ditylum</taxon>
    </lineage>
</organism>
<dbReference type="GO" id="GO:0003677">
    <property type="term" value="F:DNA binding"/>
    <property type="evidence" value="ECO:0007669"/>
    <property type="project" value="UniProtKB-UniRule"/>
</dbReference>
<name>A0A7S4QLU9_9STRA</name>
<dbReference type="GO" id="GO:0005634">
    <property type="term" value="C:nucleus"/>
    <property type="evidence" value="ECO:0007669"/>
    <property type="project" value="UniProtKB-UniRule"/>
</dbReference>
<dbReference type="PROSITE" id="PS50118">
    <property type="entry name" value="HMG_BOX_2"/>
    <property type="match status" value="1"/>
</dbReference>
<dbReference type="SMART" id="SM00398">
    <property type="entry name" value="HMG"/>
    <property type="match status" value="1"/>
</dbReference>
<sequence>MIFPIKKKLLSLQIHTRHYLGKSLDQSRCSQVLAQIIHILIDIMSTIKDQSLNADAIGACCRTHIQDSRNAQKKNQNPYGSATSKIRKAGKASKAHANKHTWKKPKGMPKRPLSAYNLFFKYEREKIVVAMAIAKGFDRHEVLNEVRNTSAEGVKKTRCCQRKSYGKVGFGTLAKTIAEKWNNLDDDAKIPFEDMARAEKETYKAKVDKWKKDQRLKKHEQADMLQESEKQLKDKIRVKSAIALSSNIKHNAITADKFQTSQQKKKGLQCSFSDIFVAVEHNGSNSSFDKTFSNNDTVLEEDILLPRSLSTLSFERLCSQGCIELSGSTSAVQYMDSVNIESKNIVPSSMLFSATHTQTGSSMISQQTLLQSSLLEPNPIHHNPGTLERPLSLDTLDSEELEFICRLATCDA</sequence>
<dbReference type="AlphaFoldDB" id="A0A7S4QLU9"/>
<evidence type="ECO:0000259" key="4">
    <source>
        <dbReference type="PROSITE" id="PS50118"/>
    </source>
</evidence>
<feature type="compositionally biased region" description="Polar residues" evidence="3">
    <location>
        <begin position="73"/>
        <end position="84"/>
    </location>
</feature>
<accession>A0A7S4QLU9</accession>
<dbReference type="InterPro" id="IPR036910">
    <property type="entry name" value="HMG_box_dom_sf"/>
</dbReference>
<dbReference type="InterPro" id="IPR050342">
    <property type="entry name" value="HMGB"/>
</dbReference>
<keyword evidence="1 2" id="KW-0238">DNA-binding</keyword>
<dbReference type="Gene3D" id="1.10.30.10">
    <property type="entry name" value="High mobility group box domain"/>
    <property type="match status" value="1"/>
</dbReference>
<keyword evidence="2" id="KW-0539">Nucleus</keyword>
<dbReference type="Pfam" id="PF00505">
    <property type="entry name" value="HMG_box"/>
    <property type="match status" value="1"/>
</dbReference>
<evidence type="ECO:0000256" key="1">
    <source>
        <dbReference type="ARBA" id="ARBA00023125"/>
    </source>
</evidence>
<feature type="domain" description="HMG box" evidence="4">
    <location>
        <begin position="109"/>
        <end position="211"/>
    </location>
</feature>
<evidence type="ECO:0000256" key="3">
    <source>
        <dbReference type="SAM" id="MobiDB-lite"/>
    </source>
</evidence>
<evidence type="ECO:0000256" key="2">
    <source>
        <dbReference type="PROSITE-ProRule" id="PRU00267"/>
    </source>
</evidence>
<dbReference type="PANTHER" id="PTHR48112">
    <property type="entry name" value="HIGH MOBILITY GROUP PROTEIN DSP1"/>
    <property type="match status" value="1"/>
</dbReference>